<dbReference type="KEGG" id="rbd:ALSL_2612"/>
<dbReference type="PANTHER" id="PTHR43708:SF5">
    <property type="entry name" value="CONSERVED EXPRESSED OXIDOREDUCTASE (EUROFUNG)-RELATED"/>
    <property type="match status" value="1"/>
</dbReference>
<keyword evidence="6" id="KW-1185">Reference proteome</keyword>
<dbReference type="AlphaFoldDB" id="A0A2Z6E7W8"/>
<dbReference type="Gene3D" id="3.30.360.10">
    <property type="entry name" value="Dihydrodipicolinate Reductase, domain 2"/>
    <property type="match status" value="1"/>
</dbReference>
<evidence type="ECO:0000259" key="4">
    <source>
        <dbReference type="Pfam" id="PF02894"/>
    </source>
</evidence>
<evidence type="ECO:0000313" key="6">
    <source>
        <dbReference type="Proteomes" id="UP000270530"/>
    </source>
</evidence>
<dbReference type="Pfam" id="PF02894">
    <property type="entry name" value="GFO_IDH_MocA_C"/>
    <property type="match status" value="1"/>
</dbReference>
<keyword evidence="2" id="KW-0560">Oxidoreductase</keyword>
<evidence type="ECO:0000256" key="1">
    <source>
        <dbReference type="ARBA" id="ARBA00010928"/>
    </source>
</evidence>
<comment type="similarity">
    <text evidence="1">Belongs to the Gfo/Idh/MocA family.</text>
</comment>
<organism evidence="5 6">
    <name type="scientific">Aerosticca soli</name>
    <dbReference type="NCBI Taxonomy" id="2010829"/>
    <lineage>
        <taxon>Bacteria</taxon>
        <taxon>Pseudomonadati</taxon>
        <taxon>Pseudomonadota</taxon>
        <taxon>Gammaproteobacteria</taxon>
        <taxon>Lysobacterales</taxon>
        <taxon>Rhodanobacteraceae</taxon>
        <taxon>Aerosticca</taxon>
    </lineage>
</organism>
<dbReference type="Pfam" id="PF01408">
    <property type="entry name" value="GFO_IDH_MocA"/>
    <property type="match status" value="1"/>
</dbReference>
<dbReference type="InterPro" id="IPR000683">
    <property type="entry name" value="Gfo/Idh/MocA-like_OxRdtase_N"/>
</dbReference>
<feature type="domain" description="Gfo/Idh/MocA-like oxidoreductase N-terminal" evidence="3">
    <location>
        <begin position="9"/>
        <end position="123"/>
    </location>
</feature>
<reference evidence="6" key="2">
    <citation type="submission" date="2018-06" db="EMBL/GenBank/DDBJ databases">
        <title>Genome sequence of Rhodanobacteraceae bacterium strain Dysh456.</title>
        <authorList>
            <person name="Fukui M."/>
        </authorList>
    </citation>
    <scope>NUCLEOTIDE SEQUENCE [LARGE SCALE GENOMIC DNA]</scope>
    <source>
        <strain evidence="6">Dysh456</strain>
    </source>
</reference>
<evidence type="ECO:0000313" key="5">
    <source>
        <dbReference type="EMBL" id="BBD81236.1"/>
    </source>
</evidence>
<dbReference type="RefSeq" id="WP_126539757.1">
    <property type="nucleotide sequence ID" value="NZ_AP018560.1"/>
</dbReference>
<proteinExistence type="inferred from homology"/>
<dbReference type="InterPro" id="IPR051317">
    <property type="entry name" value="Gfo/Idh/MocA_oxidoreduct"/>
</dbReference>
<gene>
    <name evidence="5" type="ORF">ALSL_2612</name>
</gene>
<accession>A0A2Z6E7W8</accession>
<dbReference type="PANTHER" id="PTHR43708">
    <property type="entry name" value="CONSERVED EXPRESSED OXIDOREDUCTASE (EUROFUNG)"/>
    <property type="match status" value="1"/>
</dbReference>
<feature type="domain" description="Gfo/Idh/MocA-like oxidoreductase C-terminal" evidence="4">
    <location>
        <begin position="137"/>
        <end position="345"/>
    </location>
</feature>
<reference evidence="6" key="1">
    <citation type="submission" date="2018-04" db="EMBL/GenBank/DDBJ databases">
        <authorList>
            <person name="Watanabe M."/>
            <person name="Kojima H."/>
        </authorList>
    </citation>
    <scope>NUCLEOTIDE SEQUENCE [LARGE SCALE GENOMIC DNA]</scope>
    <source>
        <strain evidence="6">Dysh456</strain>
    </source>
</reference>
<dbReference type="GO" id="GO:0000166">
    <property type="term" value="F:nucleotide binding"/>
    <property type="evidence" value="ECO:0007669"/>
    <property type="project" value="InterPro"/>
</dbReference>
<dbReference type="Proteomes" id="UP000270530">
    <property type="component" value="Chromosome"/>
</dbReference>
<sequence>MNTPSCPVRTGLIGYGTAGRYFHAPLIQAEPRLALVAVASSRREEIARDLPGVAAVAEPEALIDDPAIALVVIASPNASHFPLARRALEAGKHVVVDKPITVQVAEADALIALARRQERLLSVFQNRRWDSGFLTLRALLEEDRLGEVMRYEARFDRFRPQPKSGWREAPQAPGAGVLYDLGAHLIDQALLLFGRPEAVSADVFVQRAQAQVPDAFELDLYYGRRRVLLGVSSLIAGPGPQLAVHGERASFLRDGLDGQEAALRAGRRPGMPGWGEEPPAHRARLIDGDGRETPLVNARGSYESYYRGIAAALLDGAPPPVRAEQARDALALIELAQRSAAEGRRLRWAAD</sequence>
<dbReference type="NCBIfam" id="NF008607">
    <property type="entry name" value="PRK11579.1"/>
    <property type="match status" value="1"/>
</dbReference>
<evidence type="ECO:0000259" key="3">
    <source>
        <dbReference type="Pfam" id="PF01408"/>
    </source>
</evidence>
<dbReference type="OrthoDB" id="9774191at2"/>
<dbReference type="Gene3D" id="3.40.50.720">
    <property type="entry name" value="NAD(P)-binding Rossmann-like Domain"/>
    <property type="match status" value="1"/>
</dbReference>
<dbReference type="GO" id="GO:0016491">
    <property type="term" value="F:oxidoreductase activity"/>
    <property type="evidence" value="ECO:0007669"/>
    <property type="project" value="UniProtKB-KW"/>
</dbReference>
<dbReference type="SUPFAM" id="SSF51735">
    <property type="entry name" value="NAD(P)-binding Rossmann-fold domains"/>
    <property type="match status" value="1"/>
</dbReference>
<dbReference type="SUPFAM" id="SSF55347">
    <property type="entry name" value="Glyceraldehyde-3-phosphate dehydrogenase-like, C-terminal domain"/>
    <property type="match status" value="1"/>
</dbReference>
<dbReference type="EMBL" id="AP018560">
    <property type="protein sequence ID" value="BBD81236.1"/>
    <property type="molecule type" value="Genomic_DNA"/>
</dbReference>
<protein>
    <submittedName>
        <fullName evidence="5">Myo-inositol 2-dehydrogenase</fullName>
    </submittedName>
</protein>
<dbReference type="InterPro" id="IPR036291">
    <property type="entry name" value="NAD(P)-bd_dom_sf"/>
</dbReference>
<evidence type="ECO:0000256" key="2">
    <source>
        <dbReference type="ARBA" id="ARBA00023002"/>
    </source>
</evidence>
<name>A0A2Z6E7W8_9GAMM</name>
<dbReference type="InterPro" id="IPR004104">
    <property type="entry name" value="Gfo/Idh/MocA-like_OxRdtase_C"/>
</dbReference>